<proteinExistence type="predicted"/>
<feature type="region of interest" description="Disordered" evidence="1">
    <location>
        <begin position="64"/>
        <end position="85"/>
    </location>
</feature>
<evidence type="ECO:0000313" key="3">
    <source>
        <dbReference type="Proteomes" id="UP000694300"/>
    </source>
</evidence>
<evidence type="ECO:0000256" key="1">
    <source>
        <dbReference type="SAM" id="MobiDB-lite"/>
    </source>
</evidence>
<comment type="caution">
    <text evidence="2">The sequence shown here is derived from an EMBL/GenBank/DDBJ whole genome shotgun (WGS) entry which is preliminary data.</text>
</comment>
<dbReference type="Proteomes" id="UP000694300">
    <property type="component" value="Unassembled WGS sequence"/>
</dbReference>
<name>A0ABS6UCG6_9PSEU</name>
<organism evidence="2 3">
    <name type="scientific">Pseudonocardia oceani</name>
    <dbReference type="NCBI Taxonomy" id="2792013"/>
    <lineage>
        <taxon>Bacteria</taxon>
        <taxon>Bacillati</taxon>
        <taxon>Actinomycetota</taxon>
        <taxon>Actinomycetes</taxon>
        <taxon>Pseudonocardiales</taxon>
        <taxon>Pseudonocardiaceae</taxon>
        <taxon>Pseudonocardia</taxon>
    </lineage>
</organism>
<evidence type="ECO:0000313" key="2">
    <source>
        <dbReference type="EMBL" id="MBW0129673.1"/>
    </source>
</evidence>
<sequence>MGEKAGALCVGGIVRHVAHGEEMWTDFIASGEKVDDLDHYAESFRMGPDDTVAGLLDDFAAAARRTDEGRGARRHPARDPRRSMS</sequence>
<reference evidence="2 3" key="1">
    <citation type="submission" date="2020-11" db="EMBL/GenBank/DDBJ databases">
        <title>Pseudonocardia abyssalis sp. nov. and Pseudonocardia oceani sp. nov., description and phylogenomic analysis of two novel actinomycetes isolated from the deep Southern Ocean.</title>
        <authorList>
            <person name="Parra J."/>
        </authorList>
    </citation>
    <scope>NUCLEOTIDE SEQUENCE [LARGE SCALE GENOMIC DNA]</scope>
    <source>
        <strain evidence="3">KRD185</strain>
    </source>
</reference>
<dbReference type="Pfam" id="PF04978">
    <property type="entry name" value="MST"/>
    <property type="match status" value="1"/>
</dbReference>
<dbReference type="InterPro" id="IPR007061">
    <property type="entry name" value="MST-like"/>
</dbReference>
<keyword evidence="3" id="KW-1185">Reference proteome</keyword>
<dbReference type="EMBL" id="JADQDF010000001">
    <property type="protein sequence ID" value="MBW0129673.1"/>
    <property type="molecule type" value="Genomic_DNA"/>
</dbReference>
<protein>
    <submittedName>
        <fullName evidence="2">DUF664 domain-containing protein</fullName>
    </submittedName>
</protein>
<gene>
    <name evidence="2" type="ORF">I4I82_18595</name>
</gene>
<accession>A0ABS6UCG6</accession>
<dbReference type="RefSeq" id="WP_218592599.1">
    <property type="nucleotide sequence ID" value="NZ_JADQDE010000182.1"/>
</dbReference>